<reference evidence="8" key="1">
    <citation type="journal article" date="2017" name="Int. J. Syst. Evol. Microbiol.">
        <title>Notoacmeibacter marinus gen. nov., sp. nov., isolated from the gut of a limpet and proposal of Notoacmeibacteraceae fam. nov. in the order Rhizobiales of the class Alphaproteobacteria.</title>
        <authorList>
            <person name="Huang Z."/>
            <person name="Guo F."/>
            <person name="Lai Q."/>
        </authorList>
    </citation>
    <scope>NUCLEOTIDE SEQUENCE [LARGE SCALE GENOMIC DNA]</scope>
    <source>
        <strain evidence="8">XMTR2A4</strain>
    </source>
</reference>
<dbReference type="RefSeq" id="WP_094076992.1">
    <property type="nucleotide sequence ID" value="NZ_NBYO01000002.1"/>
</dbReference>
<organism evidence="7 8">
    <name type="scientific">Notoacmeibacter marinus</name>
    <dbReference type="NCBI Taxonomy" id="1876515"/>
    <lineage>
        <taxon>Bacteria</taxon>
        <taxon>Pseudomonadati</taxon>
        <taxon>Pseudomonadota</taxon>
        <taxon>Alphaproteobacteria</taxon>
        <taxon>Hyphomicrobiales</taxon>
        <taxon>Notoacmeibacteraceae</taxon>
        <taxon>Notoacmeibacter</taxon>
    </lineage>
</organism>
<dbReference type="EMBL" id="NBYO01000002">
    <property type="protein sequence ID" value="OXT00168.1"/>
    <property type="molecule type" value="Genomic_DNA"/>
</dbReference>
<dbReference type="InterPro" id="IPR007156">
    <property type="entry name" value="MamQ_LemA"/>
</dbReference>
<comment type="caution">
    <text evidence="7">The sequence shown here is derived from an EMBL/GenBank/DDBJ whole genome shotgun (WGS) entry which is preliminary data.</text>
</comment>
<evidence type="ECO:0000256" key="5">
    <source>
        <dbReference type="ARBA" id="ARBA00023136"/>
    </source>
</evidence>
<dbReference type="PANTHER" id="PTHR34478:SF1">
    <property type="entry name" value="PROTEIN LEMA"/>
    <property type="match status" value="1"/>
</dbReference>
<evidence type="ECO:0000256" key="2">
    <source>
        <dbReference type="ARBA" id="ARBA00008854"/>
    </source>
</evidence>
<accession>A0A231UW56</accession>
<evidence type="ECO:0000313" key="7">
    <source>
        <dbReference type="EMBL" id="OXT00168.1"/>
    </source>
</evidence>
<dbReference type="Pfam" id="PF04011">
    <property type="entry name" value="LemA"/>
    <property type="match status" value="1"/>
</dbReference>
<keyword evidence="5 6" id="KW-0472">Membrane</keyword>
<dbReference type="OrthoDB" id="9804152at2"/>
<feature type="transmembrane region" description="Helical" evidence="6">
    <location>
        <begin position="6"/>
        <end position="25"/>
    </location>
</feature>
<gene>
    <name evidence="7" type="ORF">B7H23_08270</name>
</gene>
<name>A0A231UW56_9HYPH</name>
<keyword evidence="3 6" id="KW-0812">Transmembrane</keyword>
<dbReference type="Gene3D" id="1.20.1440.20">
    <property type="entry name" value="LemA-like domain"/>
    <property type="match status" value="1"/>
</dbReference>
<comment type="subcellular location">
    <subcellularLocation>
        <location evidence="1">Membrane</location>
        <topology evidence="1">Single-pass membrane protein</topology>
    </subcellularLocation>
</comment>
<keyword evidence="8" id="KW-1185">Reference proteome</keyword>
<protein>
    <recommendedName>
        <fullName evidence="9">LemA family protein</fullName>
    </recommendedName>
</protein>
<dbReference type="Proteomes" id="UP000215405">
    <property type="component" value="Unassembled WGS sequence"/>
</dbReference>
<evidence type="ECO:0000313" key="8">
    <source>
        <dbReference type="Proteomes" id="UP000215405"/>
    </source>
</evidence>
<sequence>MVTLIVLAAIGAAVLYGILIYNGLVKARQMVKEAWSGIDVQLKRRADLIPNLVDTVQGYAVHERQTLEQVTELRNRAVNVPTDDVQQRAAVESLLSTAVGRLLAVAEAYPDLKANENFLQLQTALQDVEAEIQMSRRYYNGATRDLNVRVESFPSNLVAGPFGFEQADYFEVESAADRQVPKVEFGSAG</sequence>
<dbReference type="InterPro" id="IPR023353">
    <property type="entry name" value="LemA-like_dom_sf"/>
</dbReference>
<evidence type="ECO:0008006" key="9">
    <source>
        <dbReference type="Google" id="ProtNLM"/>
    </source>
</evidence>
<evidence type="ECO:0000256" key="4">
    <source>
        <dbReference type="ARBA" id="ARBA00022989"/>
    </source>
</evidence>
<dbReference type="SUPFAM" id="SSF140478">
    <property type="entry name" value="LemA-like"/>
    <property type="match status" value="1"/>
</dbReference>
<evidence type="ECO:0000256" key="3">
    <source>
        <dbReference type="ARBA" id="ARBA00022692"/>
    </source>
</evidence>
<dbReference type="GO" id="GO:0016020">
    <property type="term" value="C:membrane"/>
    <property type="evidence" value="ECO:0007669"/>
    <property type="project" value="UniProtKB-SubCell"/>
</dbReference>
<proteinExistence type="inferred from homology"/>
<evidence type="ECO:0000256" key="1">
    <source>
        <dbReference type="ARBA" id="ARBA00004167"/>
    </source>
</evidence>
<dbReference type="PANTHER" id="PTHR34478">
    <property type="entry name" value="PROTEIN LEMA"/>
    <property type="match status" value="1"/>
</dbReference>
<comment type="similarity">
    <text evidence="2">Belongs to the LemA family.</text>
</comment>
<keyword evidence="4 6" id="KW-1133">Transmembrane helix</keyword>
<evidence type="ECO:0000256" key="6">
    <source>
        <dbReference type="SAM" id="Phobius"/>
    </source>
</evidence>
<dbReference type="AlphaFoldDB" id="A0A231UW56"/>